<evidence type="ECO:0000313" key="2">
    <source>
        <dbReference type="Proteomes" id="UP001500021"/>
    </source>
</evidence>
<evidence type="ECO:0000313" key="1">
    <source>
        <dbReference type="EMBL" id="GAA0812923.1"/>
    </source>
</evidence>
<keyword evidence="2" id="KW-1185">Reference proteome</keyword>
<organism evidence="1 2">
    <name type="scientific">Colwellia asteriadis</name>
    <dbReference type="NCBI Taxonomy" id="517723"/>
    <lineage>
        <taxon>Bacteria</taxon>
        <taxon>Pseudomonadati</taxon>
        <taxon>Pseudomonadota</taxon>
        <taxon>Gammaproteobacteria</taxon>
        <taxon>Alteromonadales</taxon>
        <taxon>Colwelliaceae</taxon>
        <taxon>Colwellia</taxon>
    </lineage>
</organism>
<accession>A0ABN1L435</accession>
<dbReference type="EMBL" id="BAAAFA010000002">
    <property type="protein sequence ID" value="GAA0812923.1"/>
    <property type="molecule type" value="Genomic_DNA"/>
</dbReference>
<name>A0ABN1L435_9GAMM</name>
<evidence type="ECO:0008006" key="3">
    <source>
        <dbReference type="Google" id="ProtNLM"/>
    </source>
</evidence>
<comment type="caution">
    <text evidence="1">The sequence shown here is derived from an EMBL/GenBank/DDBJ whole genome shotgun (WGS) entry which is preliminary data.</text>
</comment>
<gene>
    <name evidence="1" type="ORF">GCM10009111_07530</name>
</gene>
<proteinExistence type="predicted"/>
<dbReference type="Proteomes" id="UP001500021">
    <property type="component" value="Unassembled WGS sequence"/>
</dbReference>
<protein>
    <recommendedName>
        <fullName evidence="3">Transposase</fullName>
    </recommendedName>
</protein>
<reference evidence="1 2" key="1">
    <citation type="journal article" date="2019" name="Int. J. Syst. Evol. Microbiol.">
        <title>The Global Catalogue of Microorganisms (GCM) 10K type strain sequencing project: providing services to taxonomists for standard genome sequencing and annotation.</title>
        <authorList>
            <consortium name="The Broad Institute Genomics Platform"/>
            <consortium name="The Broad Institute Genome Sequencing Center for Infectious Disease"/>
            <person name="Wu L."/>
            <person name="Ma J."/>
        </authorList>
    </citation>
    <scope>NUCLEOTIDE SEQUENCE [LARGE SCALE GENOMIC DNA]</scope>
    <source>
        <strain evidence="1 2">JCM 15608</strain>
    </source>
</reference>
<sequence length="71" mass="8684">MRINLTAENNAQLILLLINELTNQLREWTDMLKKYIQSMLLRFKTKPVNKKQKPYYSQQPCYCWFEDKNDK</sequence>